<dbReference type="Proteomes" id="UP000054705">
    <property type="component" value="Unassembled WGS sequence"/>
</dbReference>
<evidence type="ECO:0000259" key="1">
    <source>
        <dbReference type="PROSITE" id="PS51154"/>
    </source>
</evidence>
<evidence type="ECO:0000313" key="2">
    <source>
        <dbReference type="EMBL" id="KUK82705.1"/>
    </source>
</evidence>
<feature type="domain" description="Macro" evidence="1">
    <location>
        <begin position="1"/>
        <end position="166"/>
    </location>
</feature>
<dbReference type="SUPFAM" id="SSF52949">
    <property type="entry name" value="Macro domain-like"/>
    <property type="match status" value="1"/>
</dbReference>
<name>A0A117M3R0_9FIRM</name>
<reference evidence="3" key="1">
    <citation type="journal article" date="2015" name="MBio">
        <title>Genome-Resolved Metagenomic Analysis Reveals Roles for Candidate Phyla and Other Microbial Community Members in Biogeochemical Transformations in Oil Reservoirs.</title>
        <authorList>
            <person name="Hu P."/>
            <person name="Tom L."/>
            <person name="Singh A."/>
            <person name="Thomas B.C."/>
            <person name="Baker B.J."/>
            <person name="Piceno Y.M."/>
            <person name="Andersen G.L."/>
            <person name="Banfield J.F."/>
        </authorList>
    </citation>
    <scope>NUCLEOTIDE SEQUENCE [LARGE SCALE GENOMIC DNA]</scope>
</reference>
<gene>
    <name evidence="2" type="ORF">XD97_0365</name>
</gene>
<dbReference type="Gene3D" id="3.40.220.10">
    <property type="entry name" value="Leucine Aminopeptidase, subunit E, domain 1"/>
    <property type="match status" value="1"/>
</dbReference>
<feature type="non-terminal residue" evidence="2">
    <location>
        <position position="251"/>
    </location>
</feature>
<dbReference type="Gene3D" id="3.40.50.1110">
    <property type="entry name" value="SGNH hydrolase"/>
    <property type="match status" value="1"/>
</dbReference>
<dbReference type="Pfam" id="PF13472">
    <property type="entry name" value="Lipase_GDSL_2"/>
    <property type="match status" value="1"/>
</dbReference>
<dbReference type="SMART" id="SM00506">
    <property type="entry name" value="A1pp"/>
    <property type="match status" value="1"/>
</dbReference>
<comment type="caution">
    <text evidence="2">The sequence shown here is derived from an EMBL/GenBank/DDBJ whole genome shotgun (WGS) entry which is preliminary data.</text>
</comment>
<dbReference type="PANTHER" id="PTHR11106">
    <property type="entry name" value="GANGLIOSIDE INDUCED DIFFERENTIATION ASSOCIATED PROTEIN 2-RELATED"/>
    <property type="match status" value="1"/>
</dbReference>
<proteinExistence type="predicted"/>
<dbReference type="PANTHER" id="PTHR11106:SF111">
    <property type="entry name" value="MACRO DOMAIN-CONTAINING PROTEIN"/>
    <property type="match status" value="1"/>
</dbReference>
<dbReference type="Pfam" id="PF01661">
    <property type="entry name" value="Macro"/>
    <property type="match status" value="1"/>
</dbReference>
<evidence type="ECO:0000313" key="3">
    <source>
        <dbReference type="Proteomes" id="UP000054705"/>
    </source>
</evidence>
<dbReference type="InterPro" id="IPR043472">
    <property type="entry name" value="Macro_dom-like"/>
</dbReference>
<dbReference type="EMBL" id="LGGS01000072">
    <property type="protein sequence ID" value="KUK82705.1"/>
    <property type="molecule type" value="Genomic_DNA"/>
</dbReference>
<protein>
    <submittedName>
        <fullName evidence="2">Putative phosphatase</fullName>
    </submittedName>
</protein>
<sequence>MLKVIKGDITQLAVDAIINPANSRLWMKAGVAGAVKRAGGAVIEEEAVTKGPVPAGEAVITGAGLLKARYIIHAAVMGPDLVTDEAKVRTAARNALRQAEELGLKSVAFPALGTGAGGLDFRAASRIMVGEARRHLACGSVLEELVFVLFEEESYNAFSRITERDKIVCLGDSITYGFPYGPEASWVRICSEKLGLKLVNRGINGNTTRQMLRRFIPDVVNLKPAFVIIMGGSNDAWVGAGLEKVEQNIEV</sequence>
<accession>A0A117M3R0</accession>
<dbReference type="InterPro" id="IPR013830">
    <property type="entry name" value="SGNH_hydro"/>
</dbReference>
<dbReference type="PROSITE" id="PS51154">
    <property type="entry name" value="MACRO"/>
    <property type="match status" value="1"/>
</dbReference>
<organism evidence="2 3">
    <name type="scientific">Pelotomaculum thermopropionicum</name>
    <dbReference type="NCBI Taxonomy" id="110500"/>
    <lineage>
        <taxon>Bacteria</taxon>
        <taxon>Bacillati</taxon>
        <taxon>Bacillota</taxon>
        <taxon>Clostridia</taxon>
        <taxon>Eubacteriales</taxon>
        <taxon>Desulfotomaculaceae</taxon>
        <taxon>Pelotomaculum</taxon>
    </lineage>
</organism>
<dbReference type="InterPro" id="IPR002589">
    <property type="entry name" value="Macro_dom"/>
</dbReference>
<dbReference type="SUPFAM" id="SSF52266">
    <property type="entry name" value="SGNH hydrolase"/>
    <property type="match status" value="1"/>
</dbReference>
<dbReference type="InterPro" id="IPR036514">
    <property type="entry name" value="SGNH_hydro_sf"/>
</dbReference>
<dbReference type="AlphaFoldDB" id="A0A117M3R0"/>